<dbReference type="UniPathway" id="UPA00378"/>
<evidence type="ECO:0000256" key="2">
    <source>
        <dbReference type="ARBA" id="ARBA00007658"/>
    </source>
</evidence>
<dbReference type="GO" id="GO:0016020">
    <property type="term" value="C:membrane"/>
    <property type="evidence" value="ECO:0007669"/>
    <property type="project" value="InterPro"/>
</dbReference>
<dbReference type="GO" id="GO:0036503">
    <property type="term" value="P:ERAD pathway"/>
    <property type="evidence" value="ECO:0007669"/>
    <property type="project" value="UniProtKB-ARBA"/>
</dbReference>
<proteinExistence type="inferred from homology"/>
<keyword evidence="9" id="KW-1185">Reference proteome</keyword>
<dbReference type="GO" id="GO:0005509">
    <property type="term" value="F:calcium ion binding"/>
    <property type="evidence" value="ECO:0007669"/>
    <property type="project" value="InterPro"/>
</dbReference>
<name>A0A6A7C6C8_9PEZI</name>
<evidence type="ECO:0000313" key="9">
    <source>
        <dbReference type="Proteomes" id="UP000799421"/>
    </source>
</evidence>
<accession>A0A6A7C6C8</accession>
<dbReference type="PANTHER" id="PTHR45679:SF5">
    <property type="entry name" value="ER DEGRADATION-ENHANCING ALPHA-MANNOSIDASE-LIKE PROTEIN 1"/>
    <property type="match status" value="1"/>
</dbReference>
<dbReference type="EC" id="3.2.1.-" evidence="7"/>
<dbReference type="InterPro" id="IPR044674">
    <property type="entry name" value="EDEM1/2/3"/>
</dbReference>
<evidence type="ECO:0000256" key="1">
    <source>
        <dbReference type="ARBA" id="ARBA00004240"/>
    </source>
</evidence>
<gene>
    <name evidence="8" type="ORF">K470DRAFT_255902</name>
</gene>
<dbReference type="GO" id="GO:0005975">
    <property type="term" value="P:carbohydrate metabolic process"/>
    <property type="evidence" value="ECO:0007669"/>
    <property type="project" value="InterPro"/>
</dbReference>
<feature type="active site" evidence="5">
    <location>
        <position position="421"/>
    </location>
</feature>
<dbReference type="Pfam" id="PF01532">
    <property type="entry name" value="Glyco_hydro_47"/>
    <property type="match status" value="1"/>
</dbReference>
<evidence type="ECO:0000256" key="6">
    <source>
        <dbReference type="PIRSR" id="PIRSR601382-2"/>
    </source>
</evidence>
<keyword evidence="6" id="KW-0479">Metal-binding</keyword>
<keyword evidence="3" id="KW-0256">Endoplasmic reticulum</keyword>
<dbReference type="SUPFAM" id="SSF48225">
    <property type="entry name" value="Seven-hairpin glycosidases"/>
    <property type="match status" value="1"/>
</dbReference>
<evidence type="ECO:0000313" key="8">
    <source>
        <dbReference type="EMBL" id="KAF2862619.1"/>
    </source>
</evidence>
<dbReference type="GO" id="GO:0044322">
    <property type="term" value="C:endoplasmic reticulum quality control compartment"/>
    <property type="evidence" value="ECO:0007669"/>
    <property type="project" value="GOC"/>
</dbReference>
<feature type="binding site" evidence="6">
    <location>
        <position position="507"/>
    </location>
    <ligand>
        <name>Ca(2+)</name>
        <dbReference type="ChEBI" id="CHEBI:29108"/>
    </ligand>
</feature>
<dbReference type="InterPro" id="IPR012341">
    <property type="entry name" value="6hp_glycosidase-like_sf"/>
</dbReference>
<evidence type="ECO:0000256" key="5">
    <source>
        <dbReference type="PIRSR" id="PIRSR601382-1"/>
    </source>
</evidence>
<evidence type="ECO:0000256" key="7">
    <source>
        <dbReference type="RuleBase" id="RU361193"/>
    </source>
</evidence>
<dbReference type="OrthoDB" id="8118055at2759"/>
<dbReference type="PANTHER" id="PTHR45679">
    <property type="entry name" value="ER DEGRADATION-ENHANCING ALPHA-MANNOSIDASE-LIKE PROTEIN 2"/>
    <property type="match status" value="1"/>
</dbReference>
<dbReference type="EMBL" id="MU005965">
    <property type="protein sequence ID" value="KAF2862619.1"/>
    <property type="molecule type" value="Genomic_DNA"/>
</dbReference>
<dbReference type="GO" id="GO:1904380">
    <property type="term" value="P:endoplasmic reticulum mannose trimming"/>
    <property type="evidence" value="ECO:0007669"/>
    <property type="project" value="InterPro"/>
</dbReference>
<dbReference type="Gene3D" id="1.50.10.10">
    <property type="match status" value="1"/>
</dbReference>
<dbReference type="InterPro" id="IPR036026">
    <property type="entry name" value="Seven-hairpin_glycosidases"/>
</dbReference>
<comment type="cofactor">
    <cofactor evidence="6">
        <name>Ca(2+)</name>
        <dbReference type="ChEBI" id="CHEBI:29108"/>
    </cofactor>
</comment>
<sequence length="895" mass="98953">MTKDRLLALRNEARDLFYHGYNNYMAHAFPADELRPITCKPQSRNRENPADVGVNDVLGNYSVTLVDSLSTLAILASDADPKHAKTALKGFQSGVASLVDLYGDGVKCGKKACGFDLDSKVQVFETTIRGVGGLLSAHLFAVGDLPIRGYCPKRKASHIEWPGFKYNGQLLRLAHDLASRLLPAFGTSTDLPYPRVNLRHGIPFYQDAEHGICQVNEQSSDPREITETCAAGAGTLLLEFTTLSRLTGDGRFEELAKRAFTAVWQRRSPAGLVGSGIDAETGQWITPTLTGIGAGIDSFLEYAFKSHVLLSGLNHNGSEDYLQVWQQAHAAIKRHVYRTAEKHPYYGQSDFLTGAPRFSWVDSLSAYYPGLLTLAGEIEEAVTSHLLYVALWTRYSALPERWHTYNGFIEPAFKHWAGRPEFIESTYYLYQATKDPWFLYVGEMAMRDIRRRCWTRCGWADLGDVISGEQRDRMESFFLGETAKYLYLLLTENHPLNVMDAPMVFSTEGHPLIVPLAARRTKTTTAVKHVESDQKKSTCPAASAPLLLTVSKVANRTDFFHAAALAQLPSNKTLYPWTLPPQYFPLNGTSSPMNNAPISTLTFPNLFPERHADGTIPLGALQKISDGIVINSLSNMRINMVQEHARRGEHAIVTYRISGIANVALGKDERVWLNSNALDGISPSDPHFKKTLDGGMIDLILQSGNGSRRNFIPAILATGEGAAVLPLSLTSSLVGALPHRRIFLLNDTLCEYNLPEVVAQDFDILVVKRGGCTFLEKLARIPELGDSSLKMVIVLSVSDAEPHPPNRELTHPLLEGQQLTPNGQVRQYPIALAMTDGRDETIAAFRNASVGVGSVQNNKITIQPTKVSGKEPAFGIRRRFWFESLGVRITNLYLL</sequence>
<protein>
    <recommendedName>
        <fullName evidence="7">alpha-1,2-Mannosidase</fullName>
        <ecNumber evidence="7">3.2.1.-</ecNumber>
    </recommendedName>
</protein>
<dbReference type="Proteomes" id="UP000799421">
    <property type="component" value="Unassembled WGS sequence"/>
</dbReference>
<evidence type="ECO:0000256" key="4">
    <source>
        <dbReference type="ARBA" id="ARBA00023180"/>
    </source>
</evidence>
<comment type="similarity">
    <text evidence="2 7">Belongs to the glycosyl hydrolase 47 family.</text>
</comment>
<dbReference type="GO" id="GO:0004571">
    <property type="term" value="F:mannosyl-oligosaccharide 1,2-alpha-mannosidase activity"/>
    <property type="evidence" value="ECO:0007669"/>
    <property type="project" value="InterPro"/>
</dbReference>
<dbReference type="AlphaFoldDB" id="A0A6A7C6C8"/>
<dbReference type="PRINTS" id="PR00747">
    <property type="entry name" value="GLYHDRLASE47"/>
</dbReference>
<reference evidence="8" key="1">
    <citation type="journal article" date="2020" name="Stud. Mycol.">
        <title>101 Dothideomycetes genomes: a test case for predicting lifestyles and emergence of pathogens.</title>
        <authorList>
            <person name="Haridas S."/>
            <person name="Albert R."/>
            <person name="Binder M."/>
            <person name="Bloem J."/>
            <person name="Labutti K."/>
            <person name="Salamov A."/>
            <person name="Andreopoulos B."/>
            <person name="Baker S."/>
            <person name="Barry K."/>
            <person name="Bills G."/>
            <person name="Bluhm B."/>
            <person name="Cannon C."/>
            <person name="Castanera R."/>
            <person name="Culley D."/>
            <person name="Daum C."/>
            <person name="Ezra D."/>
            <person name="Gonzalez J."/>
            <person name="Henrissat B."/>
            <person name="Kuo A."/>
            <person name="Liang C."/>
            <person name="Lipzen A."/>
            <person name="Lutzoni F."/>
            <person name="Magnuson J."/>
            <person name="Mondo S."/>
            <person name="Nolan M."/>
            <person name="Ohm R."/>
            <person name="Pangilinan J."/>
            <person name="Park H.-J."/>
            <person name="Ramirez L."/>
            <person name="Alfaro M."/>
            <person name="Sun H."/>
            <person name="Tritt A."/>
            <person name="Yoshinaga Y."/>
            <person name="Zwiers L.-H."/>
            <person name="Turgeon B."/>
            <person name="Goodwin S."/>
            <person name="Spatafora J."/>
            <person name="Crous P."/>
            <person name="Grigoriev I."/>
        </authorList>
    </citation>
    <scope>NUCLEOTIDE SEQUENCE</scope>
    <source>
        <strain evidence="8">CBS 480.64</strain>
    </source>
</reference>
<comment type="subcellular location">
    <subcellularLocation>
        <location evidence="1">Endoplasmic reticulum</location>
    </subcellularLocation>
</comment>
<dbReference type="InterPro" id="IPR001382">
    <property type="entry name" value="Glyco_hydro_47"/>
</dbReference>
<keyword evidence="7 8" id="KW-0378">Hydrolase</keyword>
<keyword evidence="7" id="KW-0326">Glycosidase</keyword>
<organism evidence="8 9">
    <name type="scientific">Piedraia hortae CBS 480.64</name>
    <dbReference type="NCBI Taxonomy" id="1314780"/>
    <lineage>
        <taxon>Eukaryota</taxon>
        <taxon>Fungi</taxon>
        <taxon>Dikarya</taxon>
        <taxon>Ascomycota</taxon>
        <taxon>Pezizomycotina</taxon>
        <taxon>Dothideomycetes</taxon>
        <taxon>Dothideomycetidae</taxon>
        <taxon>Capnodiales</taxon>
        <taxon>Piedraiaceae</taxon>
        <taxon>Piedraia</taxon>
    </lineage>
</organism>
<evidence type="ECO:0000256" key="3">
    <source>
        <dbReference type="ARBA" id="ARBA00022824"/>
    </source>
</evidence>
<keyword evidence="4" id="KW-0325">Glycoprotein</keyword>
<feature type="active site" description="Proton donor" evidence="5">
    <location>
        <position position="125"/>
    </location>
</feature>
<feature type="active site" description="Proton donor" evidence="5">
    <location>
        <position position="400"/>
    </location>
</feature>
<keyword evidence="6" id="KW-0106">Calcium</keyword>
<feature type="active site" evidence="5">
    <location>
        <position position="297"/>
    </location>
</feature>